<dbReference type="OMA" id="AHERIHG"/>
<feature type="compositionally biased region" description="Low complexity" evidence="1">
    <location>
        <begin position="480"/>
        <end position="510"/>
    </location>
</feature>
<keyword evidence="3" id="KW-1185">Reference proteome</keyword>
<feature type="compositionally biased region" description="Basic residues" evidence="1">
    <location>
        <begin position="342"/>
        <end position="361"/>
    </location>
</feature>
<feature type="compositionally biased region" description="Pro residues" evidence="1">
    <location>
        <begin position="446"/>
        <end position="455"/>
    </location>
</feature>
<dbReference type="SUPFAM" id="SSF55298">
    <property type="entry name" value="YjgF-like"/>
    <property type="match status" value="1"/>
</dbReference>
<feature type="compositionally biased region" description="Low complexity" evidence="1">
    <location>
        <begin position="241"/>
        <end position="259"/>
    </location>
</feature>
<feature type="compositionally biased region" description="Low complexity" evidence="1">
    <location>
        <begin position="572"/>
        <end position="593"/>
    </location>
</feature>
<feature type="compositionally biased region" description="Basic residues" evidence="1">
    <location>
        <begin position="302"/>
        <end position="316"/>
    </location>
</feature>
<dbReference type="AlphaFoldDB" id="A0A6I8P7L9"/>
<protein>
    <submittedName>
        <fullName evidence="2">Uncharacterized protein</fullName>
    </submittedName>
</protein>
<feature type="region of interest" description="Disordered" evidence="1">
    <location>
        <begin position="1"/>
        <end position="149"/>
    </location>
</feature>
<dbReference type="Proteomes" id="UP000002279">
    <property type="component" value="Unplaced"/>
</dbReference>
<dbReference type="InterPro" id="IPR035959">
    <property type="entry name" value="RutC-like_sf"/>
</dbReference>
<evidence type="ECO:0000313" key="2">
    <source>
        <dbReference type="Ensembl" id="ENSOANP00000050157.1"/>
    </source>
</evidence>
<feature type="compositionally biased region" description="Gly residues" evidence="1">
    <location>
        <begin position="24"/>
        <end position="39"/>
    </location>
</feature>
<feature type="compositionally biased region" description="Pro residues" evidence="1">
    <location>
        <begin position="1"/>
        <end position="15"/>
    </location>
</feature>
<accession>A0A6I8P7L9</accession>
<feature type="compositionally biased region" description="Pro residues" evidence="1">
    <location>
        <begin position="118"/>
        <end position="144"/>
    </location>
</feature>
<reference evidence="2" key="2">
    <citation type="submission" date="2025-09" db="UniProtKB">
        <authorList>
            <consortium name="Ensembl"/>
        </authorList>
    </citation>
    <scope>IDENTIFICATION</scope>
    <source>
        <strain evidence="2">Glennie</strain>
    </source>
</reference>
<dbReference type="Ensembl" id="ENSOANT00000067132.1">
    <property type="protein sequence ID" value="ENSOANP00000050157.1"/>
    <property type="gene ID" value="ENSOANG00000045079.1"/>
</dbReference>
<feature type="region of interest" description="Disordered" evidence="1">
    <location>
        <begin position="241"/>
        <end position="616"/>
    </location>
</feature>
<feature type="compositionally biased region" description="Gly residues" evidence="1">
    <location>
        <begin position="456"/>
        <end position="479"/>
    </location>
</feature>
<reference evidence="2" key="1">
    <citation type="submission" date="2025-08" db="UniProtKB">
        <authorList>
            <consortium name="Ensembl"/>
        </authorList>
    </citation>
    <scope>IDENTIFICATION</scope>
    <source>
        <strain evidence="2">Glennie</strain>
    </source>
</reference>
<feature type="compositionally biased region" description="Basic and acidic residues" evidence="1">
    <location>
        <begin position="554"/>
        <end position="563"/>
    </location>
</feature>
<feature type="compositionally biased region" description="Gly residues" evidence="1">
    <location>
        <begin position="379"/>
        <end position="401"/>
    </location>
</feature>
<organism evidence="2 3">
    <name type="scientific">Ornithorhynchus anatinus</name>
    <name type="common">Duckbill platypus</name>
    <dbReference type="NCBI Taxonomy" id="9258"/>
    <lineage>
        <taxon>Eukaryota</taxon>
        <taxon>Metazoa</taxon>
        <taxon>Chordata</taxon>
        <taxon>Craniata</taxon>
        <taxon>Vertebrata</taxon>
        <taxon>Euteleostomi</taxon>
        <taxon>Mammalia</taxon>
        <taxon>Monotremata</taxon>
        <taxon>Ornithorhynchidae</taxon>
        <taxon>Ornithorhynchus</taxon>
    </lineage>
</organism>
<dbReference type="Bgee" id="ENSOANG00000045079">
    <property type="expression patterns" value="Expressed in fibroblast and 5 other cell types or tissues"/>
</dbReference>
<evidence type="ECO:0000313" key="3">
    <source>
        <dbReference type="Proteomes" id="UP000002279"/>
    </source>
</evidence>
<dbReference type="Gene3D" id="3.30.1330.40">
    <property type="entry name" value="RutC-like"/>
    <property type="match status" value="1"/>
</dbReference>
<dbReference type="Pfam" id="PF01042">
    <property type="entry name" value="Ribonuc_L-PSP"/>
    <property type="match status" value="1"/>
</dbReference>
<dbReference type="InterPro" id="IPR006175">
    <property type="entry name" value="YjgF/YER057c/UK114"/>
</dbReference>
<proteinExistence type="predicted"/>
<evidence type="ECO:0000256" key="1">
    <source>
        <dbReference type="SAM" id="MobiDB-lite"/>
    </source>
</evidence>
<sequence length="616" mass="62329">DDRSTPTPPPAPPGRGRPSLGKPAGAGRGRPGRAGGCHPGGRRARESHRSGEVGSILERRCFRGLPCPERGRCCPAASGRGRPGQGAGPDPFPAPCPTAGRTAAGILPLGSFGGAPRRPGPPARVPPPPSGLGPGDRPPSPPLSGPAAGCSGKAPGGFRWIGGRPVRPLPAEGDDVRETALRAFRAFRGALRAEGLDCRDVLLVYLYVRDVDRFSAVDSAYAAVFDGRPPARVCVEAPLASGGAAADGRPGPGAARPGRSCGCGASRTGRPPASRPLQPERRGGRAGVLLRADRAPALHHAAGGRRRRSRGPRRPGPRPENPGRLAAGPPAPPRAVCPLLRHPQRLRPGRAGRLARRHRGTRPGGRAERPRGRGSVPAGVGGGDGAGGAPPAPGGCGGVARGGRRRRARPTEAPQVAAGHPGLARRVPGDGGRRSVRRPRRLVPVPAAPAGPPGGPGRGRGPAGGGGPAGRGLVLGGRRGPAAGRQGLLQAGRRGPGGSVHRAAAAAGRAAGRDGSGAGHGPGERHPRRRDRPRDLLARTVAREAIALPPAPHGQDRRGRWGAEPDPPVVIPGLAGQAAPGAGRRTGRWGPAAIGSGHGSGVTLYPPHPGAQSRWK</sequence>
<feature type="compositionally biased region" description="Basic and acidic residues" evidence="1">
    <location>
        <begin position="43"/>
        <end position="61"/>
    </location>
</feature>
<name>A0A6I8P7L9_ORNAN</name>